<reference evidence="2 3" key="1">
    <citation type="submission" date="2018-01" db="EMBL/GenBank/DDBJ databases">
        <title>Comparison of the Chinese Bamboo Partridge and Red Junglefowl genome sequences highlights the importance of demography in genome evolution.</title>
        <authorList>
            <person name="Tiley G.P."/>
            <person name="Kimball R.T."/>
            <person name="Braun E.L."/>
            <person name="Burleigh J.G."/>
        </authorList>
    </citation>
    <scope>NUCLEOTIDE SEQUENCE [LARGE SCALE GENOMIC DNA]</scope>
    <source>
        <strain evidence="2">RTK389</strain>
        <tissue evidence="2">Blood</tissue>
    </source>
</reference>
<sequence>VTVRVKLEEVPPLNTEDPEVALDPPSPPPEPTGDEWWEGNGRSDPEEEEEEEQGERCLQETGNGVEGKNPSSPPLPKTHVGMEMEGSPAGVWILLSGDGFIFIPTQNGVVDPMTTLGFGALLNGGGFQFIPTQNGVVDPMTTLGFGALLNGGGLVFNPPPVWTNW</sequence>
<evidence type="ECO:0000313" key="2">
    <source>
        <dbReference type="EMBL" id="POI19863.1"/>
    </source>
</evidence>
<comment type="caution">
    <text evidence="2">The sequence shown here is derived from an EMBL/GenBank/DDBJ whole genome shotgun (WGS) entry which is preliminary data.</text>
</comment>
<name>A0A2P4S6Y0_BAMTH</name>
<evidence type="ECO:0000313" key="3">
    <source>
        <dbReference type="Proteomes" id="UP000237246"/>
    </source>
</evidence>
<dbReference type="EMBL" id="PPHD01093033">
    <property type="protein sequence ID" value="POI19863.1"/>
    <property type="molecule type" value="Genomic_DNA"/>
</dbReference>
<evidence type="ECO:0000256" key="1">
    <source>
        <dbReference type="SAM" id="MobiDB-lite"/>
    </source>
</evidence>
<proteinExistence type="predicted"/>
<gene>
    <name evidence="2" type="ORF">CIB84_016391</name>
</gene>
<dbReference type="AlphaFoldDB" id="A0A2P4S6Y0"/>
<keyword evidence="3" id="KW-1185">Reference proteome</keyword>
<feature type="region of interest" description="Disordered" evidence="1">
    <location>
        <begin position="1"/>
        <end position="80"/>
    </location>
</feature>
<accession>A0A2P4S6Y0</accession>
<protein>
    <submittedName>
        <fullName evidence="2">Uncharacterized protein</fullName>
    </submittedName>
</protein>
<feature type="non-terminal residue" evidence="2">
    <location>
        <position position="1"/>
    </location>
</feature>
<organism evidence="2 3">
    <name type="scientific">Bambusicola thoracicus</name>
    <name type="common">Chinese bamboo-partridge</name>
    <name type="synonym">Perdix thoracica</name>
    <dbReference type="NCBI Taxonomy" id="9083"/>
    <lineage>
        <taxon>Eukaryota</taxon>
        <taxon>Metazoa</taxon>
        <taxon>Chordata</taxon>
        <taxon>Craniata</taxon>
        <taxon>Vertebrata</taxon>
        <taxon>Euteleostomi</taxon>
        <taxon>Archelosauria</taxon>
        <taxon>Archosauria</taxon>
        <taxon>Dinosauria</taxon>
        <taxon>Saurischia</taxon>
        <taxon>Theropoda</taxon>
        <taxon>Coelurosauria</taxon>
        <taxon>Aves</taxon>
        <taxon>Neognathae</taxon>
        <taxon>Galloanserae</taxon>
        <taxon>Galliformes</taxon>
        <taxon>Phasianidae</taxon>
        <taxon>Perdicinae</taxon>
        <taxon>Bambusicola</taxon>
    </lineage>
</organism>
<dbReference type="Proteomes" id="UP000237246">
    <property type="component" value="Unassembled WGS sequence"/>
</dbReference>